<feature type="signal peptide" evidence="2">
    <location>
        <begin position="1"/>
        <end position="18"/>
    </location>
</feature>
<sequence length="331" mass="33701">MNFIWIICGFMLLEFVGSSPIVKRDVQDKSSINEILVLENDPDESLVEEKHGEREKRKIGIIKLGVTNGIINFVFGKLDAFLDAKTKAIGVLDQSNKAKNAIYGIDNTSSATNAFLTDIIGKKIQAGTASIGPLINSATTFISASGQGLVGAITSKFAPLSALSGGLSQGSGGGSHGSGGGGSGGGSGGSAGGVLNIITSLSGSSGGLSGGSSGGNNNNNDDDDDDDDHPSPPGTLPPIGNPGGSYGNHGSFGGGISATTEDIPEFDRKKVSLDIPPQAIGGGFTLVTSISKIISKIILNSAHRTESVLEVFKPIFRGAFAIKGLPSDRVK</sequence>
<keyword evidence="4" id="KW-1185">Reference proteome</keyword>
<dbReference type="EMBL" id="JACMRX010000005">
    <property type="protein sequence ID" value="KAF7988347.1"/>
    <property type="molecule type" value="Genomic_DNA"/>
</dbReference>
<organism evidence="3 4">
    <name type="scientific">Aphidius gifuensis</name>
    <name type="common">Parasitoid wasp</name>
    <dbReference type="NCBI Taxonomy" id="684658"/>
    <lineage>
        <taxon>Eukaryota</taxon>
        <taxon>Metazoa</taxon>
        <taxon>Ecdysozoa</taxon>
        <taxon>Arthropoda</taxon>
        <taxon>Hexapoda</taxon>
        <taxon>Insecta</taxon>
        <taxon>Pterygota</taxon>
        <taxon>Neoptera</taxon>
        <taxon>Endopterygota</taxon>
        <taxon>Hymenoptera</taxon>
        <taxon>Apocrita</taxon>
        <taxon>Ichneumonoidea</taxon>
        <taxon>Braconidae</taxon>
        <taxon>Aphidiinae</taxon>
        <taxon>Aphidius</taxon>
    </lineage>
</organism>
<dbReference type="AlphaFoldDB" id="A0A834XKA0"/>
<feature type="region of interest" description="Disordered" evidence="1">
    <location>
        <begin position="205"/>
        <end position="260"/>
    </location>
</feature>
<evidence type="ECO:0000256" key="2">
    <source>
        <dbReference type="SAM" id="SignalP"/>
    </source>
</evidence>
<comment type="caution">
    <text evidence="3">The sequence shown here is derived from an EMBL/GenBank/DDBJ whole genome shotgun (WGS) entry which is preliminary data.</text>
</comment>
<feature type="compositionally biased region" description="Gly residues" evidence="1">
    <location>
        <begin position="205"/>
        <end position="214"/>
    </location>
</feature>
<gene>
    <name evidence="3" type="ORF">HCN44_000920</name>
</gene>
<feature type="compositionally biased region" description="Pro residues" evidence="1">
    <location>
        <begin position="231"/>
        <end position="240"/>
    </location>
</feature>
<protein>
    <recommendedName>
        <fullName evidence="5">Venom protein</fullName>
    </recommendedName>
</protein>
<evidence type="ECO:0008006" key="5">
    <source>
        <dbReference type="Google" id="ProtNLM"/>
    </source>
</evidence>
<feature type="region of interest" description="Disordered" evidence="1">
    <location>
        <begin position="168"/>
        <end position="188"/>
    </location>
</feature>
<name>A0A834XKA0_APHGI</name>
<dbReference type="Proteomes" id="UP000639338">
    <property type="component" value="Unassembled WGS sequence"/>
</dbReference>
<accession>A0A834XKA0</accession>
<reference evidence="3 4" key="1">
    <citation type="submission" date="2020-08" db="EMBL/GenBank/DDBJ databases">
        <title>Aphidius gifuensis genome sequencing and assembly.</title>
        <authorList>
            <person name="Du Z."/>
        </authorList>
    </citation>
    <scope>NUCLEOTIDE SEQUENCE [LARGE SCALE GENOMIC DNA]</scope>
    <source>
        <strain evidence="3">YNYX2018</strain>
        <tissue evidence="3">Adults</tissue>
    </source>
</reference>
<evidence type="ECO:0000313" key="3">
    <source>
        <dbReference type="EMBL" id="KAF7988347.1"/>
    </source>
</evidence>
<evidence type="ECO:0000313" key="4">
    <source>
        <dbReference type="Proteomes" id="UP000639338"/>
    </source>
</evidence>
<proteinExistence type="predicted"/>
<dbReference type="OrthoDB" id="8197466at2759"/>
<feature type="compositionally biased region" description="Gly residues" evidence="1">
    <location>
        <begin position="241"/>
        <end position="256"/>
    </location>
</feature>
<feature type="chain" id="PRO_5032322604" description="Venom protein" evidence="2">
    <location>
        <begin position="19"/>
        <end position="331"/>
    </location>
</feature>
<evidence type="ECO:0000256" key="1">
    <source>
        <dbReference type="SAM" id="MobiDB-lite"/>
    </source>
</evidence>
<keyword evidence="2" id="KW-0732">Signal</keyword>